<dbReference type="Proteomes" id="UP000054815">
    <property type="component" value="Unassembled WGS sequence"/>
</dbReference>
<dbReference type="AlphaFoldDB" id="A0A0V0XGL3"/>
<gene>
    <name evidence="1" type="ORF">T4E_7832</name>
</gene>
<sequence>MLSFQSLFFVLNFFYPDKFYVTSCAVLSIVSGGLRIEFQKLGGWFVESDWKKTNCDGAVVLVTVERIITGNREVAKKFYPHPRRSVLM</sequence>
<reference evidence="1 2" key="1">
    <citation type="submission" date="2015-01" db="EMBL/GenBank/DDBJ databases">
        <title>Evolution of Trichinella species and genotypes.</title>
        <authorList>
            <person name="Korhonen P.K."/>
            <person name="Edoardo P."/>
            <person name="Giuseppe L.R."/>
            <person name="Gasser R.B."/>
        </authorList>
    </citation>
    <scope>NUCLEOTIDE SEQUENCE [LARGE SCALE GENOMIC DNA]</scope>
    <source>
        <strain evidence="1">ISS141</strain>
    </source>
</reference>
<protein>
    <submittedName>
        <fullName evidence="1">Uncharacterized protein</fullName>
    </submittedName>
</protein>
<comment type="caution">
    <text evidence="1">The sequence shown here is derived from an EMBL/GenBank/DDBJ whole genome shotgun (WGS) entry which is preliminary data.</text>
</comment>
<proteinExistence type="predicted"/>
<dbReference type="EMBL" id="JYDU01000304">
    <property type="protein sequence ID" value="KRX87170.1"/>
    <property type="molecule type" value="Genomic_DNA"/>
</dbReference>
<accession>A0A0V0XGL3</accession>
<dbReference type="EMBL" id="JYDU01000304">
    <property type="protein sequence ID" value="KRX87172.1"/>
    <property type="molecule type" value="Genomic_DNA"/>
</dbReference>
<organism evidence="1 2">
    <name type="scientific">Trichinella pseudospiralis</name>
    <name type="common">Parasitic roundworm</name>
    <dbReference type="NCBI Taxonomy" id="6337"/>
    <lineage>
        <taxon>Eukaryota</taxon>
        <taxon>Metazoa</taxon>
        <taxon>Ecdysozoa</taxon>
        <taxon>Nematoda</taxon>
        <taxon>Enoplea</taxon>
        <taxon>Dorylaimia</taxon>
        <taxon>Trichinellida</taxon>
        <taxon>Trichinellidae</taxon>
        <taxon>Trichinella</taxon>
    </lineage>
</organism>
<name>A0A0V0XGL3_TRIPS</name>
<evidence type="ECO:0000313" key="2">
    <source>
        <dbReference type="Proteomes" id="UP000054815"/>
    </source>
</evidence>
<evidence type="ECO:0000313" key="1">
    <source>
        <dbReference type="EMBL" id="KRX87170.1"/>
    </source>
</evidence>